<gene>
    <name evidence="2" type="ORF">KBB96_04480</name>
</gene>
<feature type="compositionally biased region" description="Basic and acidic residues" evidence="1">
    <location>
        <begin position="172"/>
        <end position="183"/>
    </location>
</feature>
<accession>A0A975PGC9</accession>
<organism evidence="2 3">
    <name type="scientific">Luteolibacter ambystomatis</name>
    <dbReference type="NCBI Taxonomy" id="2824561"/>
    <lineage>
        <taxon>Bacteria</taxon>
        <taxon>Pseudomonadati</taxon>
        <taxon>Verrucomicrobiota</taxon>
        <taxon>Verrucomicrobiia</taxon>
        <taxon>Verrucomicrobiales</taxon>
        <taxon>Verrucomicrobiaceae</taxon>
        <taxon>Luteolibacter</taxon>
    </lineage>
</organism>
<feature type="compositionally biased region" description="Basic and acidic residues" evidence="1">
    <location>
        <begin position="149"/>
        <end position="160"/>
    </location>
</feature>
<evidence type="ECO:0000313" key="2">
    <source>
        <dbReference type="EMBL" id="QUE52151.1"/>
    </source>
</evidence>
<name>A0A975PGC9_9BACT</name>
<evidence type="ECO:0000313" key="3">
    <source>
        <dbReference type="Proteomes" id="UP000676169"/>
    </source>
</evidence>
<reference evidence="2" key="1">
    <citation type="submission" date="2021-04" db="EMBL/GenBank/DDBJ databases">
        <title>Luteolibacter sp. 32A isolated from the skin of an Anderson's salamander (Ambystoma andersonii).</title>
        <authorList>
            <person name="Spergser J."/>
            <person name="Busse H.-J."/>
        </authorList>
    </citation>
    <scope>NUCLEOTIDE SEQUENCE</scope>
    <source>
        <strain evidence="2">32A</strain>
    </source>
</reference>
<proteinExistence type="predicted"/>
<dbReference type="KEGG" id="lamb:KBB96_04480"/>
<dbReference type="RefSeq" id="WP_211632775.1">
    <property type="nucleotide sequence ID" value="NZ_CP073100.1"/>
</dbReference>
<dbReference type="EMBL" id="CP073100">
    <property type="protein sequence ID" value="QUE52151.1"/>
    <property type="molecule type" value="Genomic_DNA"/>
</dbReference>
<evidence type="ECO:0000256" key="1">
    <source>
        <dbReference type="SAM" id="MobiDB-lite"/>
    </source>
</evidence>
<feature type="region of interest" description="Disordered" evidence="1">
    <location>
        <begin position="142"/>
        <end position="183"/>
    </location>
</feature>
<dbReference type="AlphaFoldDB" id="A0A975PGC9"/>
<protein>
    <submittedName>
        <fullName evidence="2">Uncharacterized protein</fullName>
    </submittedName>
</protein>
<keyword evidence="3" id="KW-1185">Reference proteome</keyword>
<dbReference type="Proteomes" id="UP000676169">
    <property type="component" value="Chromosome"/>
</dbReference>
<sequence length="183" mass="19895">MERRRVFRRAYVTTAILAVMTIAWLGRHALPALGKTQTSSPPAIARPHRGTPVQSTHKSPLLAGSDHDVSETPDPFEEFPGSISPSAVSETTVLARTDPATAAGQAIDALEDPDALQQALVAVIALGRIDDRDTLRTWIDEVPPGPLRDTLEAEWKRGHDLTPPPPAFQPGENHEDRAPLSRR</sequence>
<feature type="region of interest" description="Disordered" evidence="1">
    <location>
        <begin position="35"/>
        <end position="85"/>
    </location>
</feature>